<evidence type="ECO:0008006" key="4">
    <source>
        <dbReference type="Google" id="ProtNLM"/>
    </source>
</evidence>
<evidence type="ECO:0000256" key="1">
    <source>
        <dbReference type="SAM" id="MobiDB-lite"/>
    </source>
</evidence>
<accession>A0ABV5EAK8</accession>
<dbReference type="Proteomes" id="UP001585080">
    <property type="component" value="Unassembled WGS sequence"/>
</dbReference>
<evidence type="ECO:0000313" key="3">
    <source>
        <dbReference type="Proteomes" id="UP001585080"/>
    </source>
</evidence>
<dbReference type="InterPro" id="IPR036052">
    <property type="entry name" value="TrpB-like_PALP_sf"/>
</dbReference>
<reference evidence="2 3" key="1">
    <citation type="submission" date="2024-01" db="EMBL/GenBank/DDBJ databases">
        <title>Genome mining of biosynthetic gene clusters to explore secondary metabolites of Streptomyces sp.</title>
        <authorList>
            <person name="Baig A."/>
            <person name="Ajitkumar Shintre N."/>
            <person name="Kumar H."/>
            <person name="Anbarasu A."/>
            <person name="Ramaiah S."/>
        </authorList>
    </citation>
    <scope>NUCLEOTIDE SEQUENCE [LARGE SCALE GENOMIC DNA]</scope>
    <source>
        <strain evidence="2 3">A57</strain>
    </source>
</reference>
<dbReference type="RefSeq" id="WP_376732648.1">
    <property type="nucleotide sequence ID" value="NZ_JAYMRP010000010.1"/>
</dbReference>
<organism evidence="2 3">
    <name type="scientific">Streptomyces broussonetiae</name>
    <dbReference type="NCBI Taxonomy" id="2686304"/>
    <lineage>
        <taxon>Bacteria</taxon>
        <taxon>Bacillati</taxon>
        <taxon>Actinomycetota</taxon>
        <taxon>Actinomycetes</taxon>
        <taxon>Kitasatosporales</taxon>
        <taxon>Streptomycetaceae</taxon>
        <taxon>Streptomyces</taxon>
    </lineage>
</organism>
<dbReference type="EMBL" id="JAYMRP010000010">
    <property type="protein sequence ID" value="MFB8773876.1"/>
    <property type="molecule type" value="Genomic_DNA"/>
</dbReference>
<feature type="region of interest" description="Disordered" evidence="1">
    <location>
        <begin position="114"/>
        <end position="187"/>
    </location>
</feature>
<sequence length="187" mass="19170">MAVGSGGTMAGLLPTLGADRVLGVRCGAVTDPAGVVAALLSGLSGTAPAPERLRLRLDQVGEGYGAPTEPVVTGLIAAVEDGHITRGRRTVFLHTGGPPGLFGHRAALEEAASDLATRSRSLRDRGSTERADPAAPRRHGGVDPLSHDASRIRGGRPARPLSSSGQDACRCGSRQPGRGKWQVYPSG</sequence>
<dbReference type="SUPFAM" id="SSF53686">
    <property type="entry name" value="Tryptophan synthase beta subunit-like PLP-dependent enzymes"/>
    <property type="match status" value="1"/>
</dbReference>
<gene>
    <name evidence="2" type="ORF">VSS16_14245</name>
</gene>
<keyword evidence="3" id="KW-1185">Reference proteome</keyword>
<evidence type="ECO:0000313" key="2">
    <source>
        <dbReference type="EMBL" id="MFB8773876.1"/>
    </source>
</evidence>
<feature type="compositionally biased region" description="Basic and acidic residues" evidence="1">
    <location>
        <begin position="121"/>
        <end position="132"/>
    </location>
</feature>
<name>A0ABV5EAK8_9ACTN</name>
<dbReference type="Gene3D" id="3.40.50.1100">
    <property type="match status" value="1"/>
</dbReference>
<proteinExistence type="predicted"/>
<protein>
    <recommendedName>
        <fullName evidence="4">Pyridoxal-phosphate dependent enzyme</fullName>
    </recommendedName>
</protein>
<comment type="caution">
    <text evidence="2">The sequence shown here is derived from an EMBL/GenBank/DDBJ whole genome shotgun (WGS) entry which is preliminary data.</text>
</comment>